<feature type="compositionally biased region" description="Basic and acidic residues" evidence="1">
    <location>
        <begin position="188"/>
        <end position="198"/>
    </location>
</feature>
<protein>
    <submittedName>
        <fullName evidence="2">Plasmid replication protein RepH</fullName>
    </submittedName>
</protein>
<feature type="region of interest" description="Disordered" evidence="1">
    <location>
        <begin position="869"/>
        <end position="916"/>
    </location>
</feature>
<keyword evidence="3" id="KW-1185">Reference proteome</keyword>
<dbReference type="EMBL" id="AOJH01000001">
    <property type="protein sequence ID" value="EMA70395.1"/>
    <property type="molecule type" value="Genomic_DNA"/>
</dbReference>
<evidence type="ECO:0000313" key="2">
    <source>
        <dbReference type="EMBL" id="EMA70395.1"/>
    </source>
</evidence>
<organism evidence="2 3">
    <name type="scientific">Halorubrum kocurii JCM 14978</name>
    <dbReference type="NCBI Taxonomy" id="1230456"/>
    <lineage>
        <taxon>Archaea</taxon>
        <taxon>Methanobacteriati</taxon>
        <taxon>Methanobacteriota</taxon>
        <taxon>Stenosarchaea group</taxon>
        <taxon>Halobacteria</taxon>
        <taxon>Halobacteriales</taxon>
        <taxon>Haloferacaceae</taxon>
        <taxon>Halorubrum</taxon>
    </lineage>
</organism>
<name>M0PNB5_9EURY</name>
<dbReference type="STRING" id="1230456.C468_00135"/>
<accession>M0PNB5</accession>
<feature type="region of interest" description="Disordered" evidence="1">
    <location>
        <begin position="187"/>
        <end position="207"/>
    </location>
</feature>
<dbReference type="AlphaFoldDB" id="M0PNB5"/>
<proteinExistence type="predicted"/>
<evidence type="ECO:0000256" key="1">
    <source>
        <dbReference type="SAM" id="MobiDB-lite"/>
    </source>
</evidence>
<dbReference type="RefSeq" id="WP_008846813.1">
    <property type="nucleotide sequence ID" value="NZ_AOJH01000001.1"/>
</dbReference>
<evidence type="ECO:0000313" key="3">
    <source>
        <dbReference type="Proteomes" id="UP000011546"/>
    </source>
</evidence>
<comment type="caution">
    <text evidence="2">The sequence shown here is derived from an EMBL/GenBank/DDBJ whole genome shotgun (WGS) entry which is preliminary data.</text>
</comment>
<reference evidence="2 3" key="1">
    <citation type="journal article" date="2014" name="PLoS Genet.">
        <title>Phylogenetically driven sequencing of extremely halophilic archaea reveals strategies for static and dynamic osmo-response.</title>
        <authorList>
            <person name="Becker E.A."/>
            <person name="Seitzer P.M."/>
            <person name="Tritt A."/>
            <person name="Larsen D."/>
            <person name="Krusor M."/>
            <person name="Yao A.I."/>
            <person name="Wu D."/>
            <person name="Madern D."/>
            <person name="Eisen J.A."/>
            <person name="Darling A.E."/>
            <person name="Facciotti M.T."/>
        </authorList>
    </citation>
    <scope>NUCLEOTIDE SEQUENCE [LARGE SCALE GENOMIC DNA]</scope>
    <source>
        <strain evidence="2 3">JCM 14978</strain>
    </source>
</reference>
<gene>
    <name evidence="2" type="ORF">C468_00135</name>
</gene>
<dbReference type="Proteomes" id="UP000011546">
    <property type="component" value="Unassembled WGS sequence"/>
</dbReference>
<dbReference type="PATRIC" id="fig|1230456.3.peg.25"/>
<sequence>MPELLATLRPHSEQTIRRYTTTDDPWQASSAILSTTLPEWNTTTDTWGDDTAEAVAYTRAMTSLALIYTDGDPDTLSSYHRRRDADLTDTVESVGTGRGPVNGNLGALMKGPVALHRELDDHSQTLTLLLDGESWTELTDRRTGVRALAAIAVLGDGFDVRVVASPALQRELARRYPRWSEIHLGLTGDRDRSRDGSHRTRSYPAATDDTHPAWAALDGLATTPGKRRLLGNLDADRRRSYRDIEQDHAIDLEAGTISRYVLDLETRGLVTVDRRGQQNTVRLSTLGDTAVERFLDADHELVHPDQCRLDGRLTDTPHAFTSTVSSRREGRTAGTPTTIDEWIATTGDPDNGADYVQWLTGPDGGFSPQSLHRRFTTTACGTGITLVDDQPHAFDDGRVAYLSHTDDETLVILQWGGPLPTLGRLASALLSDKALSTILTPSRLGRAFEAVHDTDFGHDAPRVLRRGHQLGWYSDDETTYEAWRDRITTVRDRLLTRLAELTTSDDTAARSDLFEDLHGFVATATHLYHAAGVDLTTTIRLPDTDALARNTTQRNDLCTFLAKTVPKQSVYGVHSGYRMLFEERPEKLCRRLPTKIESDTQLDLTMSWVLAGPTVTALHDAISTALSEELTTVRKAIAEGTEHAPTLEIPVRDGTTYPAIRRVIDEVAMTHDVQWTPRERQRLVRLCLRSFGLSDTTDSACPYDVVVSLRRALNESQTPTPADVERAAATLPATRFRPDLTPTATKLYATLLQADQPLGRSELIERADISASSYDRRLNDVRALDRVTAVHVDGHRRWTTEDPTAPPVASTLPVCARTDHDQTSTPLLTHRHPTRRTPASEGHAWRWRLRHQKFRHTVCLPLDTTRMLDDQSIHPRPGLSRGRPTSHPSTAPATDHPVVPDSHQTTLPTGNREVTE</sequence>